<dbReference type="PIRSF" id="PIRSF037847">
    <property type="entry name" value="NiaR"/>
    <property type="match status" value="1"/>
</dbReference>
<dbReference type="Proteomes" id="UP000184251">
    <property type="component" value="Unassembled WGS sequence"/>
</dbReference>
<dbReference type="InterPro" id="IPR036388">
    <property type="entry name" value="WH-like_DNA-bd_sf"/>
</dbReference>
<dbReference type="Gene3D" id="1.10.10.10">
    <property type="entry name" value="Winged helix-like DNA-binding domain superfamily/Winged helix DNA-binding domain"/>
    <property type="match status" value="1"/>
</dbReference>
<name>A0A1M4ZF12_9FIRM</name>
<dbReference type="AlphaFoldDB" id="A0A1M4ZF12"/>
<dbReference type="EMBL" id="FQTU01000017">
    <property type="protein sequence ID" value="SHF16644.1"/>
    <property type="molecule type" value="Genomic_DNA"/>
</dbReference>
<keyword evidence="5" id="KW-1185">Reference proteome</keyword>
<evidence type="ECO:0000313" key="4">
    <source>
        <dbReference type="EMBL" id="SHF16644.1"/>
    </source>
</evidence>
<organism evidence="4 5">
    <name type="scientific">Alkalibacter saccharofermentans DSM 14828</name>
    <dbReference type="NCBI Taxonomy" id="1120975"/>
    <lineage>
        <taxon>Bacteria</taxon>
        <taxon>Bacillati</taxon>
        <taxon>Bacillota</taxon>
        <taxon>Clostridia</taxon>
        <taxon>Eubacteriales</taxon>
        <taxon>Eubacteriaceae</taxon>
        <taxon>Alkalibacter</taxon>
    </lineage>
</organism>
<reference evidence="4 5" key="1">
    <citation type="submission" date="2016-11" db="EMBL/GenBank/DDBJ databases">
        <authorList>
            <person name="Jaros S."/>
            <person name="Januszkiewicz K."/>
            <person name="Wedrychowicz H."/>
        </authorList>
    </citation>
    <scope>NUCLEOTIDE SEQUENCE [LARGE SCALE GENOMIC DNA]</scope>
    <source>
        <strain evidence="4 5">DSM 14828</strain>
    </source>
</reference>
<dbReference type="InterPro" id="IPR026043">
    <property type="entry name" value="NadR"/>
</dbReference>
<evidence type="ECO:0000259" key="2">
    <source>
        <dbReference type="Pfam" id="PF02829"/>
    </source>
</evidence>
<dbReference type="RefSeq" id="WP_073271630.1">
    <property type="nucleotide sequence ID" value="NZ_FQTU01000017.1"/>
</dbReference>
<dbReference type="GO" id="GO:0046872">
    <property type="term" value="F:metal ion binding"/>
    <property type="evidence" value="ECO:0007669"/>
    <property type="project" value="UniProtKB-KW"/>
</dbReference>
<feature type="binding site" evidence="1">
    <location>
        <position position="145"/>
    </location>
    <ligand>
        <name>Ni(2+)</name>
        <dbReference type="ChEBI" id="CHEBI:49786"/>
    </ligand>
</feature>
<dbReference type="PANTHER" id="PTHR40068">
    <property type="entry name" value="TRANSCRIPTION REPRESSOR NIAR-RELATED"/>
    <property type="match status" value="1"/>
</dbReference>
<evidence type="ECO:0000313" key="5">
    <source>
        <dbReference type="Proteomes" id="UP000184251"/>
    </source>
</evidence>
<feature type="binding site" evidence="1">
    <location>
        <position position="76"/>
    </location>
    <ligand>
        <name>Ni(2+)</name>
        <dbReference type="ChEBI" id="CHEBI:49786"/>
    </ligand>
</feature>
<dbReference type="SUPFAM" id="SSF75500">
    <property type="entry name" value="Putative transcriptional regulator TM1602, C-terminal domain"/>
    <property type="match status" value="1"/>
</dbReference>
<keyword evidence="1" id="KW-0479">Metal-binding</keyword>
<dbReference type="InterPro" id="IPR035922">
    <property type="entry name" value="3H_dom_sf"/>
</dbReference>
<evidence type="ECO:0000256" key="1">
    <source>
        <dbReference type="PIRSR" id="PIRSR037847-1"/>
    </source>
</evidence>
<dbReference type="Gene3D" id="3.30.1340.20">
    <property type="entry name" value="3H domain"/>
    <property type="match status" value="1"/>
</dbReference>
<evidence type="ECO:0000259" key="3">
    <source>
        <dbReference type="Pfam" id="PF08279"/>
    </source>
</evidence>
<dbReference type="SUPFAM" id="SSF46785">
    <property type="entry name" value="Winged helix' DNA-binding domain"/>
    <property type="match status" value="1"/>
</dbReference>
<dbReference type="OrthoDB" id="9792661at2"/>
<dbReference type="STRING" id="1120975.SAMN02746064_02022"/>
<feature type="domain" description="Helix-turn-helix type 11" evidence="3">
    <location>
        <begin position="6"/>
        <end position="58"/>
    </location>
</feature>
<proteinExistence type="predicted"/>
<dbReference type="InterPro" id="IPR013196">
    <property type="entry name" value="HTH_11"/>
</dbReference>
<keyword evidence="1" id="KW-0533">Nickel</keyword>
<gene>
    <name evidence="4" type="ORF">SAMN02746064_02022</name>
</gene>
<protein>
    <recommendedName>
        <fullName evidence="6">Transcriptional regulator</fullName>
    </recommendedName>
</protein>
<dbReference type="InterPro" id="IPR036390">
    <property type="entry name" value="WH_DNA-bd_sf"/>
</dbReference>
<feature type="domain" description="3H" evidence="2">
    <location>
        <begin position="72"/>
        <end position="168"/>
    </location>
</feature>
<sequence>MNSVMRKDNILKLLKESETPISGADLAEKLGVSRQIIVQDIALIRAEGSQIIATSKGYMYPKYLKNAIHKTIAVKHSSEMMGEELYIIVDYGGKVLDITVEHPVYGEIKANLMLSTKEDIDTFVEEFAKSKAEPLSVVTNGVHLHTIEVPSNKIYELIKLALKEKGFLLED</sequence>
<dbReference type="Pfam" id="PF08279">
    <property type="entry name" value="HTH_11"/>
    <property type="match status" value="1"/>
</dbReference>
<feature type="binding site" evidence="1">
    <location>
        <position position="84"/>
    </location>
    <ligand>
        <name>Ni(2+)</name>
        <dbReference type="ChEBI" id="CHEBI:49786"/>
    </ligand>
</feature>
<accession>A0A1M4ZF12</accession>
<dbReference type="PANTHER" id="PTHR40068:SF1">
    <property type="entry name" value="TRANSCRIPTION REPRESSOR NIAR-RELATED"/>
    <property type="match status" value="1"/>
</dbReference>
<dbReference type="Pfam" id="PF02829">
    <property type="entry name" value="3H"/>
    <property type="match status" value="1"/>
</dbReference>
<evidence type="ECO:0008006" key="6">
    <source>
        <dbReference type="Google" id="ProtNLM"/>
    </source>
</evidence>
<feature type="binding site" evidence="1">
    <location>
        <position position="143"/>
    </location>
    <ligand>
        <name>Ni(2+)</name>
        <dbReference type="ChEBI" id="CHEBI:49786"/>
    </ligand>
</feature>
<dbReference type="InterPro" id="IPR004173">
    <property type="entry name" value="3H_domain"/>
</dbReference>